<dbReference type="Gene3D" id="3.90.226.10">
    <property type="entry name" value="2-enoyl-CoA Hydratase, Chain A, domain 1"/>
    <property type="match status" value="1"/>
</dbReference>
<dbReference type="FunFam" id="3.90.226.10:FF:000009">
    <property type="entry name" value="Carnitinyl-CoA dehydratase"/>
    <property type="match status" value="1"/>
</dbReference>
<dbReference type="PROSITE" id="PS00166">
    <property type="entry name" value="ENOYL_COA_HYDRATASE"/>
    <property type="match status" value="1"/>
</dbReference>
<proteinExistence type="inferred from homology"/>
<dbReference type="PANTHER" id="PTHR11941">
    <property type="entry name" value="ENOYL-COA HYDRATASE-RELATED"/>
    <property type="match status" value="1"/>
</dbReference>
<dbReference type="AlphaFoldDB" id="M1IE41"/>
<name>M1IE41_9CREN</name>
<dbReference type="PANTHER" id="PTHR11941:SF54">
    <property type="entry name" value="ENOYL-COA HYDRATASE, MITOCHONDRIAL"/>
    <property type="match status" value="1"/>
</dbReference>
<comment type="similarity">
    <text evidence="1 3">Belongs to the enoyl-CoA hydratase/isomerase family.</text>
</comment>
<dbReference type="Gene3D" id="1.10.12.10">
    <property type="entry name" value="Lyase 2-enoyl-coa Hydratase, Chain A, domain 2"/>
    <property type="match status" value="1"/>
</dbReference>
<dbReference type="PATRIC" id="fig|1028567.7.peg.1560"/>
<evidence type="ECO:0000313" key="5">
    <source>
        <dbReference type="Proteomes" id="UP000011280"/>
    </source>
</evidence>
<dbReference type="GO" id="GO:0006635">
    <property type="term" value="P:fatty acid beta-oxidation"/>
    <property type="evidence" value="ECO:0007669"/>
    <property type="project" value="TreeGrafter"/>
</dbReference>
<dbReference type="Proteomes" id="UP000011280">
    <property type="component" value="Chromosome"/>
</dbReference>
<dbReference type="InterPro" id="IPR014748">
    <property type="entry name" value="Enoyl-CoA_hydra_C"/>
</dbReference>
<dbReference type="GO" id="GO:0016836">
    <property type="term" value="F:hydro-lyase activity"/>
    <property type="evidence" value="ECO:0007669"/>
    <property type="project" value="UniProtKB-ARBA"/>
</dbReference>
<gene>
    <name evidence="4" type="ORF">SacRon12I_07935</name>
</gene>
<evidence type="ECO:0000256" key="3">
    <source>
        <dbReference type="RuleBase" id="RU003707"/>
    </source>
</evidence>
<evidence type="ECO:0000313" key="4">
    <source>
        <dbReference type="EMBL" id="AGE73818.1"/>
    </source>
</evidence>
<organism evidence="5">
    <name type="scientific">Sulfolobus acidocaldarius Ron12/I</name>
    <dbReference type="NCBI Taxonomy" id="1028567"/>
    <lineage>
        <taxon>Archaea</taxon>
        <taxon>Thermoproteota</taxon>
        <taxon>Thermoprotei</taxon>
        <taxon>Sulfolobales</taxon>
        <taxon>Sulfolobaceae</taxon>
        <taxon>Sulfolobus</taxon>
    </lineage>
</organism>
<dbReference type="Pfam" id="PF00378">
    <property type="entry name" value="ECH_1"/>
    <property type="match status" value="1"/>
</dbReference>
<dbReference type="CDD" id="cd06558">
    <property type="entry name" value="crotonase-like"/>
    <property type="match status" value="1"/>
</dbReference>
<sequence>MEVIVFFMETIIVKNEPPFLRITLNRPDRLNAINKKMIEEIRTVLEETVKDEKVRVIIFTGNGRAFSAGADISQFKELEGLTAWQFAMKGRELMDYIENYPKPTIAMINGYALGGGLELALACDIRIASDEAQLGLPEITLGIYPGFGGTQRLLKLVGKSRTLEMIMLGERISAKDAERIGLVNRVVPSNDLEKETLNLASKLAERPPLAIQLSKLIVNQGMNSPITVGLNMESLGWGVIFTTKDSKEGVNAFLEKRKPNFKGE</sequence>
<dbReference type="HOGENOM" id="CLU_009834_7_6_2"/>
<accession>M1IE41</accession>
<dbReference type="EMBL" id="CP002818">
    <property type="protein sequence ID" value="AGE73818.1"/>
    <property type="molecule type" value="Genomic_DNA"/>
</dbReference>
<evidence type="ECO:0000256" key="2">
    <source>
        <dbReference type="ARBA" id="ARBA00023239"/>
    </source>
</evidence>
<dbReference type="InterPro" id="IPR018376">
    <property type="entry name" value="Enoyl-CoA_hyd/isom_CS"/>
</dbReference>
<dbReference type="KEGG" id="sacr:SacRon12I_07935"/>
<dbReference type="SUPFAM" id="SSF52096">
    <property type="entry name" value="ClpP/crotonase"/>
    <property type="match status" value="1"/>
</dbReference>
<keyword evidence="2" id="KW-0456">Lyase</keyword>
<dbReference type="InterPro" id="IPR001753">
    <property type="entry name" value="Enoyl-CoA_hydra/iso"/>
</dbReference>
<reference evidence="4 5" key="1">
    <citation type="journal article" date="2012" name="ISME J.">
        <title>Genomic evidence of rapid, global-scale gene flow in a Sulfolobus species.</title>
        <authorList>
            <person name="Mao D."/>
            <person name="Grogan D."/>
        </authorList>
    </citation>
    <scope>NUCLEOTIDE SEQUENCE [LARGE SCALE GENOMIC DNA]</scope>
    <source>
        <strain evidence="4 5">Ron12/I</strain>
    </source>
</reference>
<dbReference type="FunFam" id="1.10.12.10:FF:000001">
    <property type="entry name" value="Probable enoyl-CoA hydratase, mitochondrial"/>
    <property type="match status" value="1"/>
</dbReference>
<evidence type="ECO:0000256" key="1">
    <source>
        <dbReference type="ARBA" id="ARBA00005254"/>
    </source>
</evidence>
<protein>
    <submittedName>
        <fullName evidence="4">3-hydroxybutyryl-CoA dehydratase</fullName>
    </submittedName>
</protein>
<dbReference type="InterPro" id="IPR029045">
    <property type="entry name" value="ClpP/crotonase-like_dom_sf"/>
</dbReference>